<dbReference type="EMBL" id="LR031570">
    <property type="protein sequence ID" value="VDC72383.1"/>
    <property type="molecule type" value="Genomic_DNA"/>
</dbReference>
<protein>
    <submittedName>
        <fullName evidence="1">Uncharacterized protein</fullName>
    </submittedName>
</protein>
<accession>A0A3P5ZDZ4</accession>
<organism evidence="1">
    <name type="scientific">Brassica campestris</name>
    <name type="common">Field mustard</name>
    <dbReference type="NCBI Taxonomy" id="3711"/>
    <lineage>
        <taxon>Eukaryota</taxon>
        <taxon>Viridiplantae</taxon>
        <taxon>Streptophyta</taxon>
        <taxon>Embryophyta</taxon>
        <taxon>Tracheophyta</taxon>
        <taxon>Spermatophyta</taxon>
        <taxon>Magnoliopsida</taxon>
        <taxon>eudicotyledons</taxon>
        <taxon>Gunneridae</taxon>
        <taxon>Pentapetalae</taxon>
        <taxon>rosids</taxon>
        <taxon>malvids</taxon>
        <taxon>Brassicales</taxon>
        <taxon>Brassicaceae</taxon>
        <taxon>Brassiceae</taxon>
        <taxon>Brassica</taxon>
    </lineage>
</organism>
<name>A0A3P5ZDZ4_BRACM</name>
<proteinExistence type="predicted"/>
<evidence type="ECO:0000313" key="1">
    <source>
        <dbReference type="EMBL" id="VDC72383.1"/>
    </source>
</evidence>
<gene>
    <name evidence="1" type="ORF">BRAA05T22097Z</name>
</gene>
<reference evidence="1" key="1">
    <citation type="submission" date="2018-11" db="EMBL/GenBank/DDBJ databases">
        <authorList>
            <consortium name="Genoscope - CEA"/>
            <person name="William W."/>
        </authorList>
    </citation>
    <scope>NUCLEOTIDE SEQUENCE</scope>
</reference>
<dbReference type="AlphaFoldDB" id="A0A3P5ZDZ4"/>
<sequence length="92" mass="11056">MYSWSFVTTMVEELYRFTGITVMVKPGSWEALKVDLATVIQSISRTMRHWRFKLLSRGGWRPRKIMCCRRMMFSSGYGSRRRMIRWLNGLLR</sequence>